<dbReference type="EMBL" id="DSEC01000192">
    <property type="protein sequence ID" value="HER43352.1"/>
    <property type="molecule type" value="Genomic_DNA"/>
</dbReference>
<evidence type="ECO:0000313" key="2">
    <source>
        <dbReference type="EMBL" id="HER43352.1"/>
    </source>
</evidence>
<proteinExistence type="inferred from homology"/>
<organism evidence="2">
    <name type="scientific">Eiseniibacteriota bacterium</name>
    <dbReference type="NCBI Taxonomy" id="2212470"/>
    <lineage>
        <taxon>Bacteria</taxon>
        <taxon>Candidatus Eiseniibacteriota</taxon>
    </lineage>
</organism>
<dbReference type="PANTHER" id="PTHR10458">
    <property type="entry name" value="PEPTIDE DEFORMYLASE"/>
    <property type="match status" value="1"/>
</dbReference>
<sequence>MAVKEILLLGNPLLNEPSAEALPGERDSIPAIVSDLHDTMMDFRRRHGLGRAIAAPQIGVMKRIIYMNTGEPHVFVNPVLTDMSGEEMEVWDDCMSFPDLMVRVLRVVDIRVEYMDARGERQYLEA</sequence>
<gene>
    <name evidence="2" type="ORF">ENO08_02695</name>
</gene>
<name>A0A7V2F316_UNCEI</name>
<comment type="similarity">
    <text evidence="1">Belongs to the polypeptide deformylase family.</text>
</comment>
<protein>
    <submittedName>
        <fullName evidence="2">Peptide deformylase</fullName>
    </submittedName>
</protein>
<dbReference type="AlphaFoldDB" id="A0A7V2F316"/>
<dbReference type="SUPFAM" id="SSF56420">
    <property type="entry name" value="Peptide deformylase"/>
    <property type="match status" value="1"/>
</dbReference>
<reference evidence="2" key="1">
    <citation type="journal article" date="2020" name="mSystems">
        <title>Genome- and Community-Level Interaction Insights into Carbon Utilization and Element Cycling Functions of Hydrothermarchaeota in Hydrothermal Sediment.</title>
        <authorList>
            <person name="Zhou Z."/>
            <person name="Liu Y."/>
            <person name="Xu W."/>
            <person name="Pan J."/>
            <person name="Luo Z.H."/>
            <person name="Li M."/>
        </authorList>
    </citation>
    <scope>NUCLEOTIDE SEQUENCE [LARGE SCALE GENOMIC DNA]</scope>
    <source>
        <strain evidence="2">SpSt-1233</strain>
    </source>
</reference>
<dbReference type="Gene3D" id="3.90.45.10">
    <property type="entry name" value="Peptide deformylase"/>
    <property type="match status" value="1"/>
</dbReference>
<dbReference type="PANTHER" id="PTHR10458:SF22">
    <property type="entry name" value="PEPTIDE DEFORMYLASE"/>
    <property type="match status" value="1"/>
</dbReference>
<dbReference type="PRINTS" id="PR01576">
    <property type="entry name" value="PDEFORMYLASE"/>
</dbReference>
<accession>A0A7V2F316</accession>
<dbReference type="InterPro" id="IPR036821">
    <property type="entry name" value="Peptide_deformylase_sf"/>
</dbReference>
<dbReference type="GO" id="GO:0042586">
    <property type="term" value="F:peptide deformylase activity"/>
    <property type="evidence" value="ECO:0007669"/>
    <property type="project" value="InterPro"/>
</dbReference>
<evidence type="ECO:0000256" key="1">
    <source>
        <dbReference type="ARBA" id="ARBA00010759"/>
    </source>
</evidence>
<dbReference type="Pfam" id="PF01327">
    <property type="entry name" value="Pep_deformylase"/>
    <property type="match status" value="1"/>
</dbReference>
<comment type="caution">
    <text evidence="2">The sequence shown here is derived from an EMBL/GenBank/DDBJ whole genome shotgun (WGS) entry which is preliminary data.</text>
</comment>
<dbReference type="Proteomes" id="UP000886069">
    <property type="component" value="Unassembled WGS sequence"/>
</dbReference>
<dbReference type="InterPro" id="IPR023635">
    <property type="entry name" value="Peptide_deformylase"/>
</dbReference>
<feature type="non-terminal residue" evidence="2">
    <location>
        <position position="126"/>
    </location>
</feature>